<comment type="similarity">
    <text evidence="1">Belongs to the myoviridae tail sheath protein family.</text>
</comment>
<dbReference type="Pfam" id="PF04984">
    <property type="entry name" value="Phage_sheath_1"/>
    <property type="match status" value="1"/>
</dbReference>
<dbReference type="Proteomes" id="UP000533017">
    <property type="component" value="Unassembled WGS sequence"/>
</dbReference>
<feature type="region of interest" description="Disordered" evidence="2">
    <location>
        <begin position="720"/>
        <end position="741"/>
    </location>
</feature>
<dbReference type="Gene3D" id="3.40.50.11780">
    <property type="match status" value="2"/>
</dbReference>
<keyword evidence="7" id="KW-1185">Reference proteome</keyword>
<dbReference type="PANTHER" id="PTHR35861:SF1">
    <property type="entry name" value="PHAGE TAIL SHEATH PROTEIN"/>
    <property type="match status" value="1"/>
</dbReference>
<protein>
    <recommendedName>
        <fullName evidence="3">Tail sheath protein subtilisin-like domain-containing protein</fullName>
    </recommendedName>
</protein>
<organism evidence="5 6">
    <name type="scientific">Actinopolymorpha cephalotaxi</name>
    <dbReference type="NCBI Taxonomy" id="504797"/>
    <lineage>
        <taxon>Bacteria</taxon>
        <taxon>Bacillati</taxon>
        <taxon>Actinomycetota</taxon>
        <taxon>Actinomycetes</taxon>
        <taxon>Propionibacteriales</taxon>
        <taxon>Actinopolymorphaceae</taxon>
        <taxon>Actinopolymorpha</taxon>
    </lineage>
</organism>
<dbReference type="STRING" id="504797.SAMN05421678_12628"/>
<dbReference type="PANTHER" id="PTHR35861">
    <property type="match status" value="1"/>
</dbReference>
<dbReference type="InterPro" id="IPR035089">
    <property type="entry name" value="Phage_sheath_subtilisin"/>
</dbReference>
<evidence type="ECO:0000256" key="2">
    <source>
        <dbReference type="SAM" id="MobiDB-lite"/>
    </source>
</evidence>
<reference evidence="5 6" key="1">
    <citation type="submission" date="2016-10" db="EMBL/GenBank/DDBJ databases">
        <authorList>
            <person name="de Groot N.N."/>
        </authorList>
    </citation>
    <scope>NUCLEOTIDE SEQUENCE [LARGE SCALE GENOMIC DNA]</scope>
    <source>
        <strain evidence="5 6">CPCC 202808</strain>
    </source>
</reference>
<evidence type="ECO:0000313" key="6">
    <source>
        <dbReference type="Proteomes" id="UP000199052"/>
    </source>
</evidence>
<gene>
    <name evidence="4" type="ORF">FHR37_002612</name>
    <name evidence="5" type="ORF">SAMN05421678_12628</name>
</gene>
<evidence type="ECO:0000313" key="5">
    <source>
        <dbReference type="EMBL" id="SFH64932.1"/>
    </source>
</evidence>
<evidence type="ECO:0000259" key="3">
    <source>
        <dbReference type="Pfam" id="PF04984"/>
    </source>
</evidence>
<accession>A0A1I3BRN0</accession>
<dbReference type="Proteomes" id="UP000199052">
    <property type="component" value="Unassembled WGS sequence"/>
</dbReference>
<dbReference type="AlphaFoldDB" id="A0A1I3BRN0"/>
<dbReference type="InterPro" id="IPR052042">
    <property type="entry name" value="Tail_sheath_structural"/>
</dbReference>
<evidence type="ECO:0000313" key="7">
    <source>
        <dbReference type="Proteomes" id="UP000533017"/>
    </source>
</evidence>
<feature type="domain" description="Tail sheath protein subtilisin-like" evidence="3">
    <location>
        <begin position="454"/>
        <end position="598"/>
    </location>
</feature>
<name>A0A1I3BRN0_9ACTN</name>
<evidence type="ECO:0000313" key="4">
    <source>
        <dbReference type="EMBL" id="NYH83761.1"/>
    </source>
</evidence>
<evidence type="ECO:0000256" key="1">
    <source>
        <dbReference type="ARBA" id="ARBA00008005"/>
    </source>
</evidence>
<reference evidence="4 7" key="2">
    <citation type="submission" date="2020-07" db="EMBL/GenBank/DDBJ databases">
        <title>Sequencing the genomes of 1000 actinobacteria strains.</title>
        <authorList>
            <person name="Klenk H.-P."/>
        </authorList>
    </citation>
    <scope>NUCLEOTIDE SEQUENCE [LARGE SCALE GENOMIC DNA]</scope>
    <source>
        <strain evidence="4 7">DSM 45117</strain>
    </source>
</reference>
<proteinExistence type="inferred from homology"/>
<dbReference type="RefSeq" id="WP_092890157.1">
    <property type="nucleotide sequence ID" value="NZ_FOOI01000026.1"/>
</dbReference>
<sequence length="741" mass="76083">MELMAAPGVRVELVDPPPPVQPGRVDVLGLVAVCERGPAGVPVRISSWRMFTDLFGFFIPNGLGAYAAKAFFDNGGSLAYVVRAVAPEHTTTLAAVQPADRRTSVVLALDGLVPGGSATLGGPATGSHQHLVTAVDPVGMTVTWDRPLALELDPVTNGPITVASGGGVASAGFADAAGTPVLVVRAYGPGSAGNRLTVRVSGGRRSAAVTLAVGTAAALPVSRVDGFTTGSLVRFSQTTPTPITRWQVLDGVDGVTRVLLLRAPLPTGVGGFDLSRPITCETDSFTLGVSDRGHLLEVHSDLVLVPGHPRYALDTVAASSRLIRLELPPGGPPLVPSHPAAALSATVTGDPATAVLTGGRDGSAGMTVTDLLGADLAASESADPSTLYGLSVLGVLSEPGIIAIPDLVAGPVAAKVTLPPPLPDPCDPCAPPARPVPITSAAVTEAGAVFDDDAIAAAQQLVIEHCERLGDRLALLDPPAGRRPLDVGQLRGWRARFDSSYAALYAPWISVIDPLAARGTAQGRQNRRLPPSGHLAGLIAGTDADVGPWRAPANRVMQWAVAADSDFGDDAHAILNSEGVNVLRPKPARGIVCLGARTVSYDPAWRNLNVRRLFLYARRVLSGALAWSVFEPLDDALIGLVDTVLAGFAEGLYAAGALAGASDVESYRISFDGTDRVGGILSAELSLAAARPNEFILLRVARTQDRLEFADSSAAGAVTPDNPAVPLTGSLTGLTGPGGTP</sequence>
<dbReference type="OrthoDB" id="9767864at2"/>
<dbReference type="EMBL" id="FOOI01000026">
    <property type="protein sequence ID" value="SFH64932.1"/>
    <property type="molecule type" value="Genomic_DNA"/>
</dbReference>
<dbReference type="EMBL" id="JACBZA010000001">
    <property type="protein sequence ID" value="NYH83761.1"/>
    <property type="molecule type" value="Genomic_DNA"/>
</dbReference>